<evidence type="ECO:0000313" key="3">
    <source>
        <dbReference type="EMBL" id="VFT98732.1"/>
    </source>
</evidence>
<evidence type="ECO:0000313" key="4">
    <source>
        <dbReference type="Proteomes" id="UP000332933"/>
    </source>
</evidence>
<protein>
    <submittedName>
        <fullName evidence="3">Aste57867_22064 protein</fullName>
    </submittedName>
</protein>
<dbReference type="EMBL" id="CAADRA010007041">
    <property type="protein sequence ID" value="VFT98732.1"/>
    <property type="molecule type" value="Genomic_DNA"/>
</dbReference>
<evidence type="ECO:0000259" key="1">
    <source>
        <dbReference type="Pfam" id="PF03152"/>
    </source>
</evidence>
<feature type="domain" description="Ubiquitin fusion degradation protein UFD1 N-terminal subdomain 1" evidence="1">
    <location>
        <begin position="25"/>
        <end position="70"/>
    </location>
</feature>
<accession>A0A485LJF8</accession>
<dbReference type="OrthoDB" id="422728at2759"/>
<organism evidence="3 4">
    <name type="scientific">Aphanomyces stellatus</name>
    <dbReference type="NCBI Taxonomy" id="120398"/>
    <lineage>
        <taxon>Eukaryota</taxon>
        <taxon>Sar</taxon>
        <taxon>Stramenopiles</taxon>
        <taxon>Oomycota</taxon>
        <taxon>Saprolegniomycetes</taxon>
        <taxon>Saprolegniales</taxon>
        <taxon>Verrucalvaceae</taxon>
        <taxon>Aphanomyces</taxon>
    </lineage>
</organism>
<dbReference type="InterPro" id="IPR055417">
    <property type="entry name" value="UFD1_N1"/>
</dbReference>
<dbReference type="Pfam" id="PF03152">
    <property type="entry name" value="UFD1_N1"/>
    <property type="match status" value="1"/>
</dbReference>
<reference evidence="2" key="2">
    <citation type="submission" date="2019-06" db="EMBL/GenBank/DDBJ databases">
        <title>Genomics analysis of Aphanomyces spp. identifies a new class of oomycete effector associated with host adaptation.</title>
        <authorList>
            <person name="Gaulin E."/>
        </authorList>
    </citation>
    <scope>NUCLEOTIDE SEQUENCE</scope>
    <source>
        <strain evidence="2">CBS 578.67</strain>
    </source>
</reference>
<dbReference type="Proteomes" id="UP000332933">
    <property type="component" value="Unassembled WGS sequence"/>
</dbReference>
<keyword evidence="4" id="KW-1185">Reference proteome</keyword>
<evidence type="ECO:0000313" key="2">
    <source>
        <dbReference type="EMBL" id="KAF0686099.1"/>
    </source>
</evidence>
<reference evidence="3 4" key="1">
    <citation type="submission" date="2019-03" db="EMBL/GenBank/DDBJ databases">
        <authorList>
            <person name="Gaulin E."/>
            <person name="Dumas B."/>
        </authorList>
    </citation>
    <scope>NUCLEOTIDE SEQUENCE [LARGE SCALE GENOMIC DNA]</scope>
    <source>
        <strain evidence="3">CBS 568.67</strain>
    </source>
</reference>
<name>A0A485LJF8_9STRA</name>
<sequence>MAARPRKKATTAMPRAAALPRVPFTGKLTCYSVAFIDKPDMEFGDKVILPSKVLLEIQCLKIPLPLLFKANYRLNLSPNELNPCS</sequence>
<dbReference type="Gene3D" id="2.40.40.50">
    <property type="entry name" value="Ubiquitin fusion degradation protein UFD1, N-terminal domain"/>
    <property type="match status" value="1"/>
</dbReference>
<proteinExistence type="predicted"/>
<dbReference type="AlphaFoldDB" id="A0A485LJF8"/>
<dbReference type="EMBL" id="VJMH01007015">
    <property type="protein sequence ID" value="KAF0686099.1"/>
    <property type="molecule type" value="Genomic_DNA"/>
</dbReference>
<gene>
    <name evidence="3" type="primary">Aste57867_22064</name>
    <name evidence="2" type="ORF">As57867_021995</name>
    <name evidence="3" type="ORF">ASTE57867_22064</name>
</gene>
<dbReference type="InterPro" id="IPR042299">
    <property type="entry name" value="Ufd1-like_Nn"/>
</dbReference>